<dbReference type="Gene3D" id="3.40.50.150">
    <property type="entry name" value="Vaccinia Virus protein VP39"/>
    <property type="match status" value="1"/>
</dbReference>
<keyword evidence="4" id="KW-1185">Reference proteome</keyword>
<keyword evidence="1 3" id="KW-0808">Transferase</keyword>
<name>A0A1I7CE28_9RHOB</name>
<dbReference type="PANTHER" id="PTHR44068">
    <property type="entry name" value="ZGC:194242"/>
    <property type="match status" value="1"/>
</dbReference>
<dbReference type="CDD" id="cd02440">
    <property type="entry name" value="AdoMet_MTases"/>
    <property type="match status" value="1"/>
</dbReference>
<dbReference type="InterPro" id="IPR029063">
    <property type="entry name" value="SAM-dependent_MTases_sf"/>
</dbReference>
<dbReference type="eggNOG" id="COG2226">
    <property type="taxonomic scope" value="Bacteria"/>
</dbReference>
<dbReference type="PANTHER" id="PTHR44068:SF11">
    <property type="entry name" value="GERANYL DIPHOSPHATE 2-C-METHYLTRANSFERASE"/>
    <property type="match status" value="1"/>
</dbReference>
<dbReference type="GO" id="GO:0008757">
    <property type="term" value="F:S-adenosylmethionine-dependent methyltransferase activity"/>
    <property type="evidence" value="ECO:0007669"/>
    <property type="project" value="InterPro"/>
</dbReference>
<evidence type="ECO:0000313" key="4">
    <source>
        <dbReference type="Proteomes" id="UP000182466"/>
    </source>
</evidence>
<feature type="domain" description="Methyltransferase type 11" evidence="2">
    <location>
        <begin position="41"/>
        <end position="137"/>
    </location>
</feature>
<organism evidence="3 4">
    <name type="scientific">Sedimentitalea nanhaiensis</name>
    <dbReference type="NCBI Taxonomy" id="999627"/>
    <lineage>
        <taxon>Bacteria</taxon>
        <taxon>Pseudomonadati</taxon>
        <taxon>Pseudomonadota</taxon>
        <taxon>Alphaproteobacteria</taxon>
        <taxon>Rhodobacterales</taxon>
        <taxon>Paracoccaceae</taxon>
        <taxon>Sedimentitalea</taxon>
    </lineage>
</organism>
<proteinExistence type="predicted"/>
<evidence type="ECO:0000313" key="3">
    <source>
        <dbReference type="EMBL" id="SFT97705.1"/>
    </source>
</evidence>
<dbReference type="STRING" id="999627.SAMN05216236_11627"/>
<dbReference type="AlphaFoldDB" id="A0A1I7CE28"/>
<evidence type="ECO:0000259" key="2">
    <source>
        <dbReference type="Pfam" id="PF08241"/>
    </source>
</evidence>
<accession>A0A1I7CE28</accession>
<dbReference type="Pfam" id="PF08241">
    <property type="entry name" value="Methyltransf_11"/>
    <property type="match status" value="1"/>
</dbReference>
<reference evidence="3 4" key="1">
    <citation type="submission" date="2016-10" db="EMBL/GenBank/DDBJ databases">
        <authorList>
            <person name="de Groot N.N."/>
        </authorList>
    </citation>
    <scope>NUCLEOTIDE SEQUENCE [LARGE SCALE GENOMIC DNA]</scope>
    <source>
        <strain evidence="3 4">CGMCC 1.10959</strain>
    </source>
</reference>
<gene>
    <name evidence="3" type="ORF">SAMN05216236_11627</name>
</gene>
<dbReference type="InterPro" id="IPR013216">
    <property type="entry name" value="Methyltransf_11"/>
</dbReference>
<keyword evidence="3" id="KW-0489">Methyltransferase</keyword>
<dbReference type="InterPro" id="IPR050447">
    <property type="entry name" value="Erg6_SMT_methyltransf"/>
</dbReference>
<dbReference type="Proteomes" id="UP000182466">
    <property type="component" value="Unassembled WGS sequence"/>
</dbReference>
<dbReference type="GO" id="GO:0032259">
    <property type="term" value="P:methylation"/>
    <property type="evidence" value="ECO:0007669"/>
    <property type="project" value="UniProtKB-KW"/>
</dbReference>
<dbReference type="SUPFAM" id="SSF53335">
    <property type="entry name" value="S-adenosyl-L-methionine-dependent methyltransferases"/>
    <property type="match status" value="1"/>
</dbReference>
<sequence length="249" mass="26590">MFIPPLNLDTLALFDEFHIGGRQATKAFVKNLRINASSRVLDLGCGLGGPARYIAGATGARVAGVDLSAEFIETGRELTGMALMVDLVDLRQGDIMDLPFQEARFDVAYMIHVGMNIGDKEALFAEVARVLKPGGQFGVYDVMAMHENPVVFPVPWASKPEHSALASRQTYREALDSAGFKIVSETDRSEAAQAFFVRLAAAQAAAGGAPPLGQHLVMGEDFPAKRANLVAALDAGHIAPIEIIACLPE</sequence>
<dbReference type="EMBL" id="FPAW01000016">
    <property type="protein sequence ID" value="SFT97705.1"/>
    <property type="molecule type" value="Genomic_DNA"/>
</dbReference>
<protein>
    <submittedName>
        <fullName evidence="3">Methyltransferase domain-containing protein</fullName>
    </submittedName>
</protein>
<dbReference type="RefSeq" id="WP_051372503.1">
    <property type="nucleotide sequence ID" value="NZ_FPAW01000016.1"/>
</dbReference>
<evidence type="ECO:0000256" key="1">
    <source>
        <dbReference type="ARBA" id="ARBA00022679"/>
    </source>
</evidence>